<dbReference type="RefSeq" id="WP_110574256.1">
    <property type="nucleotide sequence ID" value="NZ_PIPV01000005.1"/>
</dbReference>
<dbReference type="EMBL" id="PIPV01000005">
    <property type="protein sequence ID" value="RUO53858.1"/>
    <property type="molecule type" value="Genomic_DNA"/>
</dbReference>
<dbReference type="SUPFAM" id="SSF158682">
    <property type="entry name" value="TerB-like"/>
    <property type="match status" value="1"/>
</dbReference>
<comment type="caution">
    <text evidence="1">The sequence shown here is derived from an EMBL/GenBank/DDBJ whole genome shotgun (WGS) entry which is preliminary data.</text>
</comment>
<dbReference type="Gene3D" id="1.10.3680.10">
    <property type="entry name" value="TerB-like"/>
    <property type="match status" value="1"/>
</dbReference>
<evidence type="ECO:0000313" key="2">
    <source>
        <dbReference type="Proteomes" id="UP000287330"/>
    </source>
</evidence>
<dbReference type="InterPro" id="IPR029024">
    <property type="entry name" value="TerB-like"/>
</dbReference>
<sequence>MFLSELNIGEKKNFLELAYYSMGLNGEHKDVESLVFDSFVHECELPGYTLQKQDKIESIVKVLSKSSTKHKKILLIELYGILLADGEVCMSEADFMQNLAKAFGFDSAEVERLQNWVEEMNSLVEKGYELLN</sequence>
<evidence type="ECO:0000313" key="1">
    <source>
        <dbReference type="EMBL" id="RUO53858.1"/>
    </source>
</evidence>
<proteinExistence type="predicted"/>
<protein>
    <submittedName>
        <fullName evidence="1">Uncharacterized protein</fullName>
    </submittedName>
</protein>
<accession>A0A432XYN1</accession>
<organism evidence="1 2">
    <name type="scientific">Idiomarina fontislapidosi</name>
    <dbReference type="NCBI Taxonomy" id="263723"/>
    <lineage>
        <taxon>Bacteria</taxon>
        <taxon>Pseudomonadati</taxon>
        <taxon>Pseudomonadota</taxon>
        <taxon>Gammaproteobacteria</taxon>
        <taxon>Alteromonadales</taxon>
        <taxon>Idiomarinaceae</taxon>
        <taxon>Idiomarina</taxon>
    </lineage>
</organism>
<name>A0A432XYN1_9GAMM</name>
<dbReference type="OrthoDB" id="6263019at2"/>
<dbReference type="Proteomes" id="UP000287330">
    <property type="component" value="Unassembled WGS sequence"/>
</dbReference>
<reference evidence="2" key="1">
    <citation type="journal article" date="2018" name="Front. Microbiol.">
        <title>Genome-Based Analysis Reveals the Taxonomy and Diversity of the Family Idiomarinaceae.</title>
        <authorList>
            <person name="Liu Y."/>
            <person name="Lai Q."/>
            <person name="Shao Z."/>
        </authorList>
    </citation>
    <scope>NUCLEOTIDE SEQUENCE [LARGE SCALE GENOMIC DNA]</scope>
    <source>
        <strain evidence="2">F23</strain>
    </source>
</reference>
<dbReference type="AlphaFoldDB" id="A0A432XYN1"/>
<keyword evidence="2" id="KW-1185">Reference proteome</keyword>
<gene>
    <name evidence="1" type="ORF">CWE25_08205</name>
</gene>